<protein>
    <submittedName>
        <fullName evidence="1">Uncharacterized protein</fullName>
    </submittedName>
</protein>
<dbReference type="AlphaFoldDB" id="A0A317WL27"/>
<comment type="caution">
    <text evidence="1">The sequence shown here is derived from an EMBL/GenBank/DDBJ whole genome shotgun (WGS) entry which is preliminary data.</text>
</comment>
<evidence type="ECO:0000313" key="2">
    <source>
        <dbReference type="Proteomes" id="UP000246702"/>
    </source>
</evidence>
<feature type="non-terminal residue" evidence="1">
    <location>
        <position position="137"/>
    </location>
</feature>
<sequence>MTWARRGDEIPEAACFPGHPGLRLAPEPWELADLVTLPYSCPANELFQGPGTAVMRKGLDGSGSGDKSAEETLRRRHHGCGALGYMISVDRLSSGGVKLYQGTLGKSRKTTTGGCQPNPTDHLPLIGPVRMVYVTES</sequence>
<dbReference type="RefSeq" id="XP_025466735.1">
    <property type="nucleotide sequence ID" value="XM_025607541.1"/>
</dbReference>
<dbReference type="Proteomes" id="UP000246702">
    <property type="component" value="Unassembled WGS sequence"/>
</dbReference>
<dbReference type="EMBL" id="MSFK01000016">
    <property type="protein sequence ID" value="PWY85718.1"/>
    <property type="molecule type" value="Genomic_DNA"/>
</dbReference>
<keyword evidence="2" id="KW-1185">Reference proteome</keyword>
<dbReference type="OrthoDB" id="4379192at2759"/>
<dbReference type="GeneID" id="37109684"/>
<name>A0A317WL27_9EURO</name>
<reference evidence="1 2" key="1">
    <citation type="submission" date="2016-12" db="EMBL/GenBank/DDBJ databases">
        <title>The genomes of Aspergillus section Nigri reveals drivers in fungal speciation.</title>
        <authorList>
            <consortium name="DOE Joint Genome Institute"/>
            <person name="Vesth T.C."/>
            <person name="Nybo J."/>
            <person name="Theobald S."/>
            <person name="Brandl J."/>
            <person name="Frisvad J.C."/>
            <person name="Nielsen K.F."/>
            <person name="Lyhne E.K."/>
            <person name="Kogle M.E."/>
            <person name="Kuo A."/>
            <person name="Riley R."/>
            <person name="Clum A."/>
            <person name="Nolan M."/>
            <person name="Lipzen A."/>
            <person name="Salamov A."/>
            <person name="Henrissat B."/>
            <person name="Wiebenga A."/>
            <person name="De Vries R.P."/>
            <person name="Grigoriev I.V."/>
            <person name="Mortensen U.H."/>
            <person name="Andersen M.R."/>
            <person name="Baker S.E."/>
        </authorList>
    </citation>
    <scope>NUCLEOTIDE SEQUENCE [LARGE SCALE GENOMIC DNA]</scope>
    <source>
        <strain evidence="1 2">CBS 115572</strain>
    </source>
</reference>
<proteinExistence type="predicted"/>
<accession>A0A317WL27</accession>
<evidence type="ECO:0000313" key="1">
    <source>
        <dbReference type="EMBL" id="PWY85718.1"/>
    </source>
</evidence>
<gene>
    <name evidence="1" type="ORF">BO94DRAFT_451576</name>
</gene>
<organism evidence="1 2">
    <name type="scientific">Aspergillus sclerotioniger CBS 115572</name>
    <dbReference type="NCBI Taxonomy" id="1450535"/>
    <lineage>
        <taxon>Eukaryota</taxon>
        <taxon>Fungi</taxon>
        <taxon>Dikarya</taxon>
        <taxon>Ascomycota</taxon>
        <taxon>Pezizomycotina</taxon>
        <taxon>Eurotiomycetes</taxon>
        <taxon>Eurotiomycetidae</taxon>
        <taxon>Eurotiales</taxon>
        <taxon>Aspergillaceae</taxon>
        <taxon>Aspergillus</taxon>
        <taxon>Aspergillus subgen. Circumdati</taxon>
    </lineage>
</organism>